<feature type="binding site" evidence="1">
    <location>
        <position position="40"/>
    </location>
    <ligand>
        <name>Zn(2+)</name>
        <dbReference type="ChEBI" id="CHEBI:29105"/>
    </ligand>
</feature>
<dbReference type="InterPro" id="IPR041698">
    <property type="entry name" value="Methyltransf_25"/>
</dbReference>
<keyword evidence="6" id="KW-1185">Reference proteome</keyword>
<gene>
    <name evidence="5" type="ORF">B4V02_05455</name>
</gene>
<feature type="domain" description="23S rRNA (guanine(745)-N(1))-methyltransferase N-terminal" evidence="4">
    <location>
        <begin position="21"/>
        <end position="56"/>
    </location>
</feature>
<feature type="domain" description="Methyltransferase" evidence="3">
    <location>
        <begin position="110"/>
        <end position="193"/>
    </location>
</feature>
<dbReference type="OrthoDB" id="5522265at2"/>
<reference evidence="5 6" key="1">
    <citation type="submission" date="2017-03" db="EMBL/GenBank/DDBJ databases">
        <title>Complete genome sequence of Paenibacillus Kribbensis producing bioflocculants.</title>
        <authorList>
            <person name="Lee H.-G."/>
            <person name="Oh H.-M."/>
        </authorList>
    </citation>
    <scope>NUCLEOTIDE SEQUENCE [LARGE SCALE GENOMIC DNA]</scope>
    <source>
        <strain evidence="5 6">AM49</strain>
    </source>
</reference>
<dbReference type="PIRSF" id="PIRSF018249">
    <property type="entry name" value="MyrA_prd"/>
    <property type="match status" value="1"/>
</dbReference>
<dbReference type="InterPro" id="IPR029063">
    <property type="entry name" value="SAM-dependent_MTases_sf"/>
</dbReference>
<evidence type="ECO:0000256" key="1">
    <source>
        <dbReference type="PIRSR" id="PIRSR018249-1"/>
    </source>
</evidence>
<keyword evidence="1" id="KW-0479">Metal-binding</keyword>
<feature type="binding site" evidence="2">
    <location>
        <begin position="116"/>
        <end position="117"/>
    </location>
    <ligand>
        <name>S-adenosyl-L-methionine</name>
        <dbReference type="ChEBI" id="CHEBI:59789"/>
    </ligand>
</feature>
<dbReference type="KEGG" id="pkb:B4V02_05455"/>
<evidence type="ECO:0000313" key="6">
    <source>
        <dbReference type="Proteomes" id="UP000214666"/>
    </source>
</evidence>
<dbReference type="AlphaFoldDB" id="A0A222WJN3"/>
<dbReference type="Proteomes" id="UP000214666">
    <property type="component" value="Chromosome"/>
</dbReference>
<dbReference type="GO" id="GO:0032259">
    <property type="term" value="P:methylation"/>
    <property type="evidence" value="ECO:0007669"/>
    <property type="project" value="UniProtKB-KW"/>
</dbReference>
<feature type="binding site" evidence="1">
    <location>
        <position position="44"/>
    </location>
    <ligand>
        <name>Zn(2+)</name>
        <dbReference type="ChEBI" id="CHEBI:29105"/>
    </ligand>
</feature>
<accession>A0A222WJN3</accession>
<organism evidence="5 6">
    <name type="scientific">Paenibacillus kribbensis</name>
    <dbReference type="NCBI Taxonomy" id="172713"/>
    <lineage>
        <taxon>Bacteria</taxon>
        <taxon>Bacillati</taxon>
        <taxon>Bacillota</taxon>
        <taxon>Bacilli</taxon>
        <taxon>Bacillales</taxon>
        <taxon>Paenibacillaceae</taxon>
        <taxon>Paenibacillus</taxon>
    </lineage>
</organism>
<dbReference type="GO" id="GO:0008168">
    <property type="term" value="F:methyltransferase activity"/>
    <property type="evidence" value="ECO:0007669"/>
    <property type="project" value="UniProtKB-KW"/>
</dbReference>
<keyword evidence="5" id="KW-0489">Methyltransferase</keyword>
<dbReference type="GO" id="GO:0046872">
    <property type="term" value="F:metal ion binding"/>
    <property type="evidence" value="ECO:0007669"/>
    <property type="project" value="UniProtKB-KW"/>
</dbReference>
<dbReference type="Pfam" id="PF21302">
    <property type="entry name" value="Zn_ribbon_RlmA"/>
    <property type="match status" value="1"/>
</dbReference>
<dbReference type="InterPro" id="IPR016718">
    <property type="entry name" value="rRNA_m1G-MeTrfase_A_prd"/>
</dbReference>
<feature type="binding site" evidence="2">
    <location>
        <position position="208"/>
    </location>
    <ligand>
        <name>S-adenosyl-L-methionine</name>
        <dbReference type="ChEBI" id="CHEBI:59789"/>
    </ligand>
</feature>
<evidence type="ECO:0000313" key="5">
    <source>
        <dbReference type="EMBL" id="ASR46174.1"/>
    </source>
</evidence>
<keyword evidence="1" id="KW-0862">Zinc</keyword>
<dbReference type="InterPro" id="IPR048647">
    <property type="entry name" value="RlmA_N"/>
</dbReference>
<feature type="binding site" evidence="1">
    <location>
        <position position="26"/>
    </location>
    <ligand>
        <name>Zn(2+)</name>
        <dbReference type="ChEBI" id="CHEBI:29105"/>
    </ligand>
</feature>
<dbReference type="EMBL" id="CP020028">
    <property type="protein sequence ID" value="ASR46174.1"/>
    <property type="molecule type" value="Genomic_DNA"/>
</dbReference>
<feature type="binding site" evidence="1">
    <location>
        <position position="23"/>
    </location>
    <ligand>
        <name>Zn(2+)</name>
        <dbReference type="ChEBI" id="CHEBI:29105"/>
    </ligand>
</feature>
<dbReference type="Gene3D" id="3.40.50.150">
    <property type="entry name" value="Vaccinia Virus protein VP39"/>
    <property type="match status" value="1"/>
</dbReference>
<sequence length="297" mass="34235">MSKWNKHAIKANQFAKHQHLFRCPLCSQPMRMVECKSLLCTNQHCYDLSKHGYVHLSSRAYKTKYDKQLFASRRRMCNSGFFDPLNEAMTNHLMEFMKPLPGRTIHHYLLDAGCGEGSHLSHIQEKLTRRGISELTGVGMDVSKEGIAAASKTYPHPLWCVADLAHCPFANQQFDGILNILSPSNYAEFTRVLSEEGCILKVIPEQCYLEELRYLYKQNKNMPVYSNDNTVSRFKEHFKLLNAERVTYRFALNADLIEPLIHMTPLSWGATEADWHRVKEMNLTHITIDLLILCGKK</sequence>
<feature type="binding site" evidence="2">
    <location>
        <position position="82"/>
    </location>
    <ligand>
        <name>S-adenosyl-L-methionine</name>
        <dbReference type="ChEBI" id="CHEBI:59789"/>
    </ligand>
</feature>
<evidence type="ECO:0000259" key="3">
    <source>
        <dbReference type="Pfam" id="PF13649"/>
    </source>
</evidence>
<keyword evidence="2" id="KW-0949">S-adenosyl-L-methionine</keyword>
<protein>
    <submittedName>
        <fullName evidence="5">rRNA (Guanine-N1)-methyltransferase</fullName>
    </submittedName>
</protein>
<evidence type="ECO:0000256" key="2">
    <source>
        <dbReference type="PIRSR" id="PIRSR018249-2"/>
    </source>
</evidence>
<dbReference type="SUPFAM" id="SSF53335">
    <property type="entry name" value="S-adenosyl-L-methionine-dependent methyltransferases"/>
    <property type="match status" value="1"/>
</dbReference>
<keyword evidence="5" id="KW-0808">Transferase</keyword>
<proteinExistence type="predicted"/>
<dbReference type="Pfam" id="PF13649">
    <property type="entry name" value="Methyltransf_25"/>
    <property type="match status" value="1"/>
</dbReference>
<evidence type="ECO:0000259" key="4">
    <source>
        <dbReference type="Pfam" id="PF21302"/>
    </source>
</evidence>
<name>A0A222WJN3_9BACL</name>